<dbReference type="RefSeq" id="WP_305754280.1">
    <property type="nucleotide sequence ID" value="NZ_JAPCKK010000014.1"/>
</dbReference>
<evidence type="ECO:0000313" key="1">
    <source>
        <dbReference type="EMBL" id="MDP4096654.1"/>
    </source>
</evidence>
<organism evidence="1 2">
    <name type="scientific">Paenibacillus zeirhizosphaerae</name>
    <dbReference type="NCBI Taxonomy" id="2987519"/>
    <lineage>
        <taxon>Bacteria</taxon>
        <taxon>Bacillati</taxon>
        <taxon>Bacillota</taxon>
        <taxon>Bacilli</taxon>
        <taxon>Bacillales</taxon>
        <taxon>Paenibacillaceae</taxon>
        <taxon>Paenibacillus</taxon>
    </lineage>
</organism>
<sequence>MKRLTVFTGTLLLTIGAAALLPVLQQLDDYAGQAENSRAVLLPQPRMELNDYNLVDQLNELSLTMPITKVNWKQAVLTLDLKMPDTAAEPATVYKNIADAASYCFYGTSNVQQLLLRVVAEDPWTGKRHLLIAADIRRDEWSADALRELRGWSGPSLPEELKNQFRISDTKLWRTRFHVQSAAEPPADAL</sequence>
<evidence type="ECO:0000313" key="2">
    <source>
        <dbReference type="Proteomes" id="UP001241848"/>
    </source>
</evidence>
<name>A0ABT9FPQ6_9BACL</name>
<keyword evidence="2" id="KW-1185">Reference proteome</keyword>
<reference evidence="1 2" key="1">
    <citation type="submission" date="2022-10" db="EMBL/GenBank/DDBJ databases">
        <title>Paenibacillus description and whole genome data of maize root bacterial community.</title>
        <authorList>
            <person name="Marton D."/>
            <person name="Farkas M."/>
            <person name="Cserhati M."/>
        </authorList>
    </citation>
    <scope>NUCLEOTIDE SEQUENCE [LARGE SCALE GENOMIC DNA]</scope>
    <source>
        <strain evidence="1 2">P96</strain>
    </source>
</reference>
<accession>A0ABT9FPQ6</accession>
<evidence type="ECO:0008006" key="3">
    <source>
        <dbReference type="Google" id="ProtNLM"/>
    </source>
</evidence>
<gene>
    <name evidence="1" type="ORF">OIN60_07710</name>
</gene>
<dbReference type="Proteomes" id="UP001241848">
    <property type="component" value="Unassembled WGS sequence"/>
</dbReference>
<dbReference type="EMBL" id="JAPCKK010000014">
    <property type="protein sequence ID" value="MDP4096654.1"/>
    <property type="molecule type" value="Genomic_DNA"/>
</dbReference>
<comment type="caution">
    <text evidence="1">The sequence shown here is derived from an EMBL/GenBank/DDBJ whole genome shotgun (WGS) entry which is preliminary data.</text>
</comment>
<proteinExistence type="predicted"/>
<protein>
    <recommendedName>
        <fullName evidence="3">DUF4825 domain-containing protein</fullName>
    </recommendedName>
</protein>